<evidence type="ECO:0000313" key="2">
    <source>
        <dbReference type="EMBL" id="KAK4258229.1"/>
    </source>
</evidence>
<keyword evidence="1" id="KW-0812">Transmembrane</keyword>
<reference evidence="2" key="1">
    <citation type="submission" date="2023-10" db="EMBL/GenBank/DDBJ databases">
        <title>Chromosome-level genome of the transformable northern wattle, Acacia crassicarpa.</title>
        <authorList>
            <person name="Massaro I."/>
            <person name="Sinha N.R."/>
            <person name="Poethig S."/>
            <person name="Leichty A.R."/>
        </authorList>
    </citation>
    <scope>NUCLEOTIDE SEQUENCE</scope>
    <source>
        <strain evidence="2">Acra3RX</strain>
        <tissue evidence="2">Leaf</tissue>
    </source>
</reference>
<evidence type="ECO:0000313" key="3">
    <source>
        <dbReference type="Proteomes" id="UP001293593"/>
    </source>
</evidence>
<dbReference type="PANTHER" id="PTHR31676:SF71">
    <property type="entry name" value="EXPRESSED PROTEIN"/>
    <property type="match status" value="1"/>
</dbReference>
<dbReference type="InterPro" id="IPR036758">
    <property type="entry name" value="At5g01610-like"/>
</dbReference>
<dbReference type="AlphaFoldDB" id="A0AAE1JS05"/>
<dbReference type="InterPro" id="IPR007493">
    <property type="entry name" value="DUF538"/>
</dbReference>
<keyword evidence="1" id="KW-0472">Membrane</keyword>
<name>A0AAE1JS05_9FABA</name>
<comment type="caution">
    <text evidence="2">The sequence shown here is derived from an EMBL/GenBank/DDBJ whole genome shotgun (WGS) entry which is preliminary data.</text>
</comment>
<gene>
    <name evidence="2" type="ORF">QN277_007701</name>
</gene>
<evidence type="ECO:0000256" key="1">
    <source>
        <dbReference type="SAM" id="Phobius"/>
    </source>
</evidence>
<protein>
    <submittedName>
        <fullName evidence="2">Uncharacterized protein</fullName>
    </submittedName>
</protein>
<dbReference type="PANTHER" id="PTHR31676">
    <property type="entry name" value="T31J12.3 PROTEIN-RELATED"/>
    <property type="match status" value="1"/>
</dbReference>
<keyword evidence="1" id="KW-1133">Transmembrane helix</keyword>
<dbReference type="EMBL" id="JAWXYG010000012">
    <property type="protein sequence ID" value="KAK4258229.1"/>
    <property type="molecule type" value="Genomic_DNA"/>
</dbReference>
<dbReference type="Gene3D" id="2.30.240.10">
    <property type="entry name" value="At5g01610-like"/>
    <property type="match status" value="1"/>
</dbReference>
<proteinExistence type="predicted"/>
<keyword evidence="3" id="KW-1185">Reference proteome</keyword>
<sequence length="183" mass="20649">MAISPKSPIGLTILTVSFFFFTIIIPSLSLSHRDESNQTVYEILRTFGLPSGLLPDSVADYSFSSDGHFVVHLEKPCYVEFDYLVYYDTTITGKLSYGSITDLNGIQVRRFFLWLGVDEIRVDLPPSESIYFQVGFINKKLAIDQFKTIHSCRDSVMSSCLGSLKRVFELPAPVDEIPMLLTE</sequence>
<dbReference type="Pfam" id="PF04398">
    <property type="entry name" value="DUF538"/>
    <property type="match status" value="1"/>
</dbReference>
<accession>A0AAE1JS05</accession>
<organism evidence="2 3">
    <name type="scientific">Acacia crassicarpa</name>
    <name type="common">northern wattle</name>
    <dbReference type="NCBI Taxonomy" id="499986"/>
    <lineage>
        <taxon>Eukaryota</taxon>
        <taxon>Viridiplantae</taxon>
        <taxon>Streptophyta</taxon>
        <taxon>Embryophyta</taxon>
        <taxon>Tracheophyta</taxon>
        <taxon>Spermatophyta</taxon>
        <taxon>Magnoliopsida</taxon>
        <taxon>eudicotyledons</taxon>
        <taxon>Gunneridae</taxon>
        <taxon>Pentapetalae</taxon>
        <taxon>rosids</taxon>
        <taxon>fabids</taxon>
        <taxon>Fabales</taxon>
        <taxon>Fabaceae</taxon>
        <taxon>Caesalpinioideae</taxon>
        <taxon>mimosoid clade</taxon>
        <taxon>Acacieae</taxon>
        <taxon>Acacia</taxon>
    </lineage>
</organism>
<dbReference type="Proteomes" id="UP001293593">
    <property type="component" value="Unassembled WGS sequence"/>
</dbReference>
<feature type="transmembrane region" description="Helical" evidence="1">
    <location>
        <begin position="9"/>
        <end position="28"/>
    </location>
</feature>
<dbReference type="SUPFAM" id="SSF141562">
    <property type="entry name" value="At5g01610-like"/>
    <property type="match status" value="1"/>
</dbReference>